<dbReference type="Gene3D" id="2.60.120.10">
    <property type="entry name" value="Jelly Rolls"/>
    <property type="match status" value="1"/>
</dbReference>
<evidence type="ECO:0000313" key="13">
    <source>
        <dbReference type="EMBL" id="CAB3397419.1"/>
    </source>
</evidence>
<evidence type="ECO:0000256" key="9">
    <source>
        <dbReference type="SAM" id="Coils"/>
    </source>
</evidence>
<evidence type="ECO:0000256" key="6">
    <source>
        <dbReference type="ARBA" id="ARBA00023136"/>
    </source>
</evidence>
<dbReference type="EMBL" id="CADEPM010000001">
    <property type="protein sequence ID" value="CAB3397419.1"/>
    <property type="molecule type" value="Genomic_DNA"/>
</dbReference>
<feature type="compositionally biased region" description="Polar residues" evidence="10">
    <location>
        <begin position="775"/>
        <end position="785"/>
    </location>
</feature>
<keyword evidence="4 11" id="KW-1133">Transmembrane helix</keyword>
<reference evidence="13 14" key="1">
    <citation type="submission" date="2020-04" db="EMBL/GenBank/DDBJ databases">
        <authorList>
            <person name="Laetsch R D."/>
            <person name="Stevens L."/>
            <person name="Kumar S."/>
            <person name="Blaxter L. M."/>
        </authorList>
    </citation>
    <scope>NUCLEOTIDE SEQUENCE [LARGE SCALE GENOMIC DNA]</scope>
</reference>
<gene>
    <name evidence="13" type="ORF">CBOVIS_LOCUS829</name>
</gene>
<evidence type="ECO:0000256" key="2">
    <source>
        <dbReference type="ARBA" id="ARBA00022448"/>
    </source>
</evidence>
<comment type="caution">
    <text evidence="13">The sequence shown here is derived from an EMBL/GenBank/DDBJ whole genome shotgun (WGS) entry which is preliminary data.</text>
</comment>
<feature type="transmembrane region" description="Helical" evidence="11">
    <location>
        <begin position="1210"/>
        <end position="1233"/>
    </location>
</feature>
<dbReference type="InterPro" id="IPR018490">
    <property type="entry name" value="cNMP-bd_dom_sf"/>
</dbReference>
<comment type="subcellular location">
    <subcellularLocation>
        <location evidence="1">Membrane</location>
        <topology evidence="1">Multi-pass membrane protein</topology>
    </subcellularLocation>
</comment>
<feature type="compositionally biased region" description="Polar residues" evidence="10">
    <location>
        <begin position="713"/>
        <end position="736"/>
    </location>
</feature>
<dbReference type="SUPFAM" id="SSF81324">
    <property type="entry name" value="Voltage-gated potassium channels"/>
    <property type="match status" value="1"/>
</dbReference>
<name>A0A8S1E1G2_9PELO</name>
<evidence type="ECO:0000259" key="12">
    <source>
        <dbReference type="PROSITE" id="PS50042"/>
    </source>
</evidence>
<evidence type="ECO:0000256" key="8">
    <source>
        <dbReference type="ARBA" id="ARBA00023303"/>
    </source>
</evidence>
<dbReference type="GO" id="GO:0005223">
    <property type="term" value="F:intracellularly cGMP-activated cation channel activity"/>
    <property type="evidence" value="ECO:0007669"/>
    <property type="project" value="TreeGrafter"/>
</dbReference>
<dbReference type="OrthoDB" id="421226at2759"/>
<dbReference type="PANTHER" id="PTHR45638">
    <property type="entry name" value="CYCLIC NUCLEOTIDE-GATED CATION CHANNEL SUBUNIT A"/>
    <property type="match status" value="1"/>
</dbReference>
<dbReference type="PROSITE" id="PS50042">
    <property type="entry name" value="CNMP_BINDING_3"/>
    <property type="match status" value="1"/>
</dbReference>
<keyword evidence="6 11" id="KW-0472">Membrane</keyword>
<feature type="transmembrane region" description="Helical" evidence="11">
    <location>
        <begin position="1166"/>
        <end position="1185"/>
    </location>
</feature>
<dbReference type="Proteomes" id="UP000494206">
    <property type="component" value="Unassembled WGS sequence"/>
</dbReference>
<feature type="region of interest" description="Disordered" evidence="10">
    <location>
        <begin position="713"/>
        <end position="852"/>
    </location>
</feature>
<keyword evidence="7" id="KW-1071">Ligand-gated ion channel</keyword>
<dbReference type="PROSITE" id="PS00889">
    <property type="entry name" value="CNMP_BINDING_2"/>
    <property type="match status" value="1"/>
</dbReference>
<dbReference type="InterPro" id="IPR000595">
    <property type="entry name" value="cNMP-bd_dom"/>
</dbReference>
<dbReference type="FunFam" id="2.60.120.10:FF:000002">
    <property type="entry name" value="Cyclic nucleotide gated channel alpha 1a"/>
    <property type="match status" value="1"/>
</dbReference>
<dbReference type="PANTHER" id="PTHR45638:SF5">
    <property type="entry name" value="CYCLIC NUCLEOTIDE-BINDING DOMAIN-CONTAINING PROTEIN"/>
    <property type="match status" value="1"/>
</dbReference>
<keyword evidence="9" id="KW-0175">Coiled coil</keyword>
<dbReference type="PROSITE" id="PS00888">
    <property type="entry name" value="CNMP_BINDING_1"/>
    <property type="match status" value="1"/>
</dbReference>
<feature type="compositionally biased region" description="Basic and acidic residues" evidence="10">
    <location>
        <begin position="811"/>
        <end position="820"/>
    </location>
</feature>
<dbReference type="InterPro" id="IPR018488">
    <property type="entry name" value="cNMP-bd_CS"/>
</dbReference>
<feature type="region of interest" description="Disordered" evidence="10">
    <location>
        <begin position="90"/>
        <end position="126"/>
    </location>
</feature>
<dbReference type="GO" id="GO:0005222">
    <property type="term" value="F:intracellularly cAMP-activated cation channel activity"/>
    <property type="evidence" value="ECO:0007669"/>
    <property type="project" value="TreeGrafter"/>
</dbReference>
<evidence type="ECO:0000256" key="3">
    <source>
        <dbReference type="ARBA" id="ARBA00022692"/>
    </source>
</evidence>
<protein>
    <recommendedName>
        <fullName evidence="12">Cyclic nucleotide-binding domain-containing protein</fullName>
    </recommendedName>
</protein>
<feature type="compositionally biased region" description="Basic and acidic residues" evidence="10">
    <location>
        <begin position="739"/>
        <end position="754"/>
    </location>
</feature>
<dbReference type="GO" id="GO:0017071">
    <property type="term" value="C:intracellular cyclic nucleotide activated cation channel complex"/>
    <property type="evidence" value="ECO:0007669"/>
    <property type="project" value="TreeGrafter"/>
</dbReference>
<feature type="region of interest" description="Disordered" evidence="10">
    <location>
        <begin position="890"/>
        <end position="937"/>
    </location>
</feature>
<keyword evidence="14" id="KW-1185">Reference proteome</keyword>
<keyword evidence="8" id="KW-0407">Ion channel</keyword>
<feature type="compositionally biased region" description="Acidic residues" evidence="10">
    <location>
        <begin position="96"/>
        <end position="123"/>
    </location>
</feature>
<feature type="coiled-coil region" evidence="9">
    <location>
        <begin position="1643"/>
        <end position="1674"/>
    </location>
</feature>
<evidence type="ECO:0000256" key="4">
    <source>
        <dbReference type="ARBA" id="ARBA00022989"/>
    </source>
</evidence>
<organism evidence="13 14">
    <name type="scientific">Caenorhabditis bovis</name>
    <dbReference type="NCBI Taxonomy" id="2654633"/>
    <lineage>
        <taxon>Eukaryota</taxon>
        <taxon>Metazoa</taxon>
        <taxon>Ecdysozoa</taxon>
        <taxon>Nematoda</taxon>
        <taxon>Chromadorea</taxon>
        <taxon>Rhabditida</taxon>
        <taxon>Rhabditina</taxon>
        <taxon>Rhabditomorpha</taxon>
        <taxon>Rhabditoidea</taxon>
        <taxon>Rhabditidae</taxon>
        <taxon>Peloderinae</taxon>
        <taxon>Caenorhabditis</taxon>
    </lineage>
</organism>
<dbReference type="GO" id="GO:0005886">
    <property type="term" value="C:plasma membrane"/>
    <property type="evidence" value="ECO:0007669"/>
    <property type="project" value="TreeGrafter"/>
</dbReference>
<evidence type="ECO:0000256" key="7">
    <source>
        <dbReference type="ARBA" id="ARBA00023286"/>
    </source>
</evidence>
<feature type="domain" description="Cyclic nucleotide-binding" evidence="12">
    <location>
        <begin position="1497"/>
        <end position="1616"/>
    </location>
</feature>
<accession>A0A8S1E1G2</accession>
<feature type="compositionally biased region" description="Polar residues" evidence="10">
    <location>
        <begin position="821"/>
        <end position="851"/>
    </location>
</feature>
<dbReference type="Pfam" id="PF16526">
    <property type="entry name" value="CLZ"/>
    <property type="match status" value="1"/>
</dbReference>
<evidence type="ECO:0000256" key="1">
    <source>
        <dbReference type="ARBA" id="ARBA00004141"/>
    </source>
</evidence>
<proteinExistence type="predicted"/>
<keyword evidence="5" id="KW-0406">Ion transport</keyword>
<keyword evidence="2" id="KW-0813">Transport</keyword>
<feature type="transmembrane region" description="Helical" evidence="11">
    <location>
        <begin position="1131"/>
        <end position="1154"/>
    </location>
</feature>
<dbReference type="GO" id="GO:0030553">
    <property type="term" value="F:cGMP binding"/>
    <property type="evidence" value="ECO:0007669"/>
    <property type="project" value="TreeGrafter"/>
</dbReference>
<dbReference type="CDD" id="cd00038">
    <property type="entry name" value="CAP_ED"/>
    <property type="match status" value="1"/>
</dbReference>
<dbReference type="Gene3D" id="1.10.287.630">
    <property type="entry name" value="Helix hairpin bin"/>
    <property type="match status" value="1"/>
</dbReference>
<dbReference type="Gene3D" id="1.10.287.70">
    <property type="match status" value="1"/>
</dbReference>
<keyword evidence="3 11" id="KW-0812">Transmembrane</keyword>
<evidence type="ECO:0000313" key="14">
    <source>
        <dbReference type="Proteomes" id="UP000494206"/>
    </source>
</evidence>
<dbReference type="SMART" id="SM00100">
    <property type="entry name" value="cNMP"/>
    <property type="match status" value="1"/>
</dbReference>
<sequence length="1697" mass="196935">MFFDPEAITYELDPDFVYNPKYPLEYPKSKTRSRTSGFTYQLRKRGVSSLSDERNKKVWDEAVKYAILDEEAEYKKFMMCLNEIEEKRKMAGTEEVGNDESMENDPSSDSDDEDLPDFQDDDSSQDKEKKLLKWAYMRAMPKVYTFAKEVIKRSKGREKNRPHQIRFISKMWYRLHETNEFGFPTKLRAVCDEESEIAAIPILTPEKELEMFPLPKRLTPEEMREARKRKLKLYCEKREEAVKKFLAKFTCAIENNPGHEFFGIPSELLQAFKESVVNNGDEQEFRRKAQEYIEEESEYFSPYYIPYEYEDDFEEEFGDDMSIHEIAVNNFGVNDYRNEEEDDGVVDYRLEREDNGVADDHMEDLNNRVARYSIEEEDYAVSDNRIEDENNRNADDHMEDERIDDEQYADDCEHAESIVNPDAAIFFGDSSAAPHEITLNNLILDCSTLDDNFRPLPSSKQPLAIAVIENNDPNEYDHILEISQQEIQELLEKYIQRDFHGTSTQQPMHYLVLENFEGEFCDLQRASSDLSVQESVEEDYEEDYHTYSDRPTRESVEENYEEYYHDYQRTSSDRPILPFGPQFSSVKYLYGKDMKCRAVFYHSPSLDITKDRKHYLYLINGKKYLLPFNILNYTTSISPPEELTEVRIENTDQEVTVEEESGIVCAGDTANFQEDAFFEESAPIQDPTEELTPIMDAISVNDATTELDAHSCTSVGNEELTTSPLTATEPINSTPSDPHASEKPENSWHTIDPRRNKRVPKLVLKRTSDHGYEVTHNTEPTSPNKENALKATENAENDSNFEVTESATFEKQTEEIHNAENDQPTVSVQMDQPDTPATLSAPSDSMSQVSSIRVEEQVQKLSSQSSLFMNNFEEFNVEAIQATAAAAFPIEEPQPPPEDPADNEQKPSVAELESQMPTTRPSKRRRREAEENENQGNQEMAVEAELLIYGWIEFFYHGGYFRFLGTYKKLNSKTFSSVFERIIEQMLRITEENLKEASKVLQINDAEWEEKFAAECGVTRNELEILREDARRERSETHKVECTHCPYYFKNENNKALFFSSKELYDVHSKLHSSLDCPETFRKWLRRARERLLLISKTDIDNANSSNAAEQVQTEKPSKFLFTFDETSTFFYIWTCFVCLISLHPLFFTSISIFNDTHHFLKTTTYINYATDLIYLLDLCILTRVEYVDNGLAIKNTRLLLNHRVKSRTFILDVLCLFPAEYFTFVDGSLFFGRLNRILKCYRLLDFASLSEIRTSSPHAFRLLKLVFICFVIFHWNGCLYFHISKQYGFEDARLENWIFSYDKIIEPVIADCVPDNKYDSNYCDVEDEFITQLPEELVQTSVSMHMNVWKNRTTTLQFSNFSRQYVLSFYWSALTLVTLGEQPSPCTTFQNVFEVLDTLLGLVIFAVIVGDVGNMVVAINLRKSDFDNVLDGCKQFMVYRNVPGGLRKKAVQFFAHIWNHGGAQVDEEEIAEFLPPRLFGDIATEIHLETLKRVKLFEDCDPRLLYELILKLQLRVYSPMDYICKKGEVGTEMYIVKEGFVEVVNEDGSKVFVTLGAGVVFGELSILNIPGNKNKNLRTASVRSKGYSDLYVLDKEDLWEALREYPQAKQSLIEKGKQILAKDNLLDDSLPEEAEEEYFGNLDEFLARIKHDSEEIEKQLQEAENSLRISQRMLKIRIFHIEMELIHRIKDAKSVV</sequence>
<dbReference type="InterPro" id="IPR050866">
    <property type="entry name" value="CNG_cation_channel"/>
</dbReference>
<evidence type="ECO:0000256" key="5">
    <source>
        <dbReference type="ARBA" id="ARBA00023065"/>
    </source>
</evidence>
<dbReference type="GO" id="GO:0044877">
    <property type="term" value="F:protein-containing complex binding"/>
    <property type="evidence" value="ECO:0007669"/>
    <property type="project" value="TreeGrafter"/>
</dbReference>
<feature type="transmembrane region" description="Helical" evidence="11">
    <location>
        <begin position="1263"/>
        <end position="1284"/>
    </location>
</feature>
<feature type="compositionally biased region" description="Polar residues" evidence="10">
    <location>
        <begin position="797"/>
        <end position="810"/>
    </location>
</feature>
<dbReference type="SUPFAM" id="SSF51206">
    <property type="entry name" value="cAMP-binding domain-like"/>
    <property type="match status" value="1"/>
</dbReference>
<dbReference type="Pfam" id="PF00027">
    <property type="entry name" value="cNMP_binding"/>
    <property type="match status" value="1"/>
</dbReference>
<evidence type="ECO:0000256" key="11">
    <source>
        <dbReference type="SAM" id="Phobius"/>
    </source>
</evidence>
<dbReference type="InterPro" id="IPR032406">
    <property type="entry name" value="CLZ_dom"/>
</dbReference>
<evidence type="ECO:0000256" key="10">
    <source>
        <dbReference type="SAM" id="MobiDB-lite"/>
    </source>
</evidence>
<feature type="compositionally biased region" description="Basic residues" evidence="10">
    <location>
        <begin position="755"/>
        <end position="764"/>
    </location>
</feature>
<dbReference type="InterPro" id="IPR014710">
    <property type="entry name" value="RmlC-like_jellyroll"/>
</dbReference>